<gene>
    <name evidence="1" type="ORF">HGM15179_001031</name>
</gene>
<dbReference type="AlphaFoldDB" id="A0A8K1LTT9"/>
<dbReference type="Proteomes" id="UP000796761">
    <property type="component" value="Unassembled WGS sequence"/>
</dbReference>
<organism evidence="1 2">
    <name type="scientific">Zosterops borbonicus</name>
    <dbReference type="NCBI Taxonomy" id="364589"/>
    <lineage>
        <taxon>Eukaryota</taxon>
        <taxon>Metazoa</taxon>
        <taxon>Chordata</taxon>
        <taxon>Craniata</taxon>
        <taxon>Vertebrata</taxon>
        <taxon>Euteleostomi</taxon>
        <taxon>Archelosauria</taxon>
        <taxon>Archosauria</taxon>
        <taxon>Dinosauria</taxon>
        <taxon>Saurischia</taxon>
        <taxon>Theropoda</taxon>
        <taxon>Coelurosauria</taxon>
        <taxon>Aves</taxon>
        <taxon>Neognathae</taxon>
        <taxon>Neoaves</taxon>
        <taxon>Telluraves</taxon>
        <taxon>Australaves</taxon>
        <taxon>Passeriformes</taxon>
        <taxon>Sylvioidea</taxon>
        <taxon>Zosteropidae</taxon>
        <taxon>Zosterops</taxon>
    </lineage>
</organism>
<evidence type="ECO:0000313" key="1">
    <source>
        <dbReference type="EMBL" id="TRZ26059.1"/>
    </source>
</evidence>
<comment type="caution">
    <text evidence="1">The sequence shown here is derived from an EMBL/GenBank/DDBJ whole genome shotgun (WGS) entry which is preliminary data.</text>
</comment>
<reference evidence="1" key="1">
    <citation type="submission" date="2019-04" db="EMBL/GenBank/DDBJ databases">
        <title>Genome assembly of Zosterops borbonicus 15179.</title>
        <authorList>
            <person name="Leroy T."/>
            <person name="Anselmetti Y."/>
            <person name="Tilak M.-K."/>
            <person name="Nabholz B."/>
        </authorList>
    </citation>
    <scope>NUCLEOTIDE SEQUENCE</scope>
    <source>
        <strain evidence="1">HGM_15179</strain>
        <tissue evidence="1">Muscle</tissue>
    </source>
</reference>
<sequence>MTTWRSVPDSAQGRRIQGWPGRCSVELEHLSSEERLRQLEELSLEKSLLGAAFQYLKEAYTKEAETDSDRTRGNGLKLTEQRFRLDVRKEFFTLRAVRHWHRLPREAVDAPFKEVFKARLDGVLSNLL</sequence>
<protein>
    <submittedName>
        <fullName evidence="1">Uncharacterized protein</fullName>
    </submittedName>
</protein>
<name>A0A8K1LTT9_9PASS</name>
<keyword evidence="2" id="KW-1185">Reference proteome</keyword>
<evidence type="ECO:0000313" key="2">
    <source>
        <dbReference type="Proteomes" id="UP000796761"/>
    </source>
</evidence>
<accession>A0A8K1LTT9</accession>
<proteinExistence type="predicted"/>
<dbReference type="EMBL" id="SWJQ01000017">
    <property type="protein sequence ID" value="TRZ26059.1"/>
    <property type="molecule type" value="Genomic_DNA"/>
</dbReference>
<dbReference type="OrthoDB" id="1683831at2759"/>